<dbReference type="InterPro" id="IPR016181">
    <property type="entry name" value="Acyl_CoA_acyltransferase"/>
</dbReference>
<dbReference type="Proteomes" id="UP001432027">
    <property type="component" value="Unassembled WGS sequence"/>
</dbReference>
<name>A0AAV5SG44_9BILA</name>
<dbReference type="EMBL" id="BTSX01000001">
    <property type="protein sequence ID" value="GMS81158.1"/>
    <property type="molecule type" value="Genomic_DNA"/>
</dbReference>
<organism evidence="1 2">
    <name type="scientific">Pristionchus entomophagus</name>
    <dbReference type="NCBI Taxonomy" id="358040"/>
    <lineage>
        <taxon>Eukaryota</taxon>
        <taxon>Metazoa</taxon>
        <taxon>Ecdysozoa</taxon>
        <taxon>Nematoda</taxon>
        <taxon>Chromadorea</taxon>
        <taxon>Rhabditida</taxon>
        <taxon>Rhabditina</taxon>
        <taxon>Diplogasteromorpha</taxon>
        <taxon>Diplogasteroidea</taxon>
        <taxon>Neodiplogasteridae</taxon>
        <taxon>Pristionchus</taxon>
    </lineage>
</organism>
<evidence type="ECO:0008006" key="3">
    <source>
        <dbReference type="Google" id="ProtNLM"/>
    </source>
</evidence>
<dbReference type="PANTHER" id="PTHR20905">
    <property type="entry name" value="N-ACETYLTRANSFERASE-RELATED"/>
    <property type="match status" value="1"/>
</dbReference>
<gene>
    <name evidence="1" type="ORF">PENTCL1PPCAC_3333</name>
</gene>
<reference evidence="1" key="1">
    <citation type="submission" date="2023-10" db="EMBL/GenBank/DDBJ databases">
        <title>Genome assembly of Pristionchus species.</title>
        <authorList>
            <person name="Yoshida K."/>
            <person name="Sommer R.J."/>
        </authorList>
    </citation>
    <scope>NUCLEOTIDE SEQUENCE</scope>
    <source>
        <strain evidence="1">RS0144</strain>
    </source>
</reference>
<feature type="non-terminal residue" evidence="1">
    <location>
        <position position="1"/>
    </location>
</feature>
<dbReference type="SUPFAM" id="SSF55729">
    <property type="entry name" value="Acyl-CoA N-acyltransferases (Nat)"/>
    <property type="match status" value="1"/>
</dbReference>
<proteinExistence type="predicted"/>
<accession>A0AAV5SG44</accession>
<dbReference type="GO" id="GO:0008080">
    <property type="term" value="F:N-acetyltransferase activity"/>
    <property type="evidence" value="ECO:0007669"/>
    <property type="project" value="TreeGrafter"/>
</dbReference>
<sequence length="162" mass="18578">VVRMPFDNGKYKVRRAVHEDALVLLECAISGFLNACLHAQALKLKRSDAQEFLRWIIQRSLNAPYSVMILDKATGKLAGFRLYSVSHRDISDDFEPFELDCESLSKNMQILGNILDKQKNMIWTLCPRAEKILRQEITFVDPKFQRQGIASHLVNLLNISCL</sequence>
<comment type="caution">
    <text evidence="1">The sequence shown here is derived from an EMBL/GenBank/DDBJ whole genome shotgun (WGS) entry which is preliminary data.</text>
</comment>
<evidence type="ECO:0000313" key="2">
    <source>
        <dbReference type="Proteomes" id="UP001432027"/>
    </source>
</evidence>
<protein>
    <recommendedName>
        <fullName evidence="3">N-acetyltransferase domain-containing protein</fullName>
    </recommendedName>
</protein>
<dbReference type="PANTHER" id="PTHR20905:SF30">
    <property type="entry name" value="N-ACETYLTRANSFERASE DOMAIN-CONTAINING PROTEIN"/>
    <property type="match status" value="1"/>
</dbReference>
<keyword evidence="2" id="KW-1185">Reference proteome</keyword>
<dbReference type="Gene3D" id="3.40.630.30">
    <property type="match status" value="1"/>
</dbReference>
<dbReference type="AlphaFoldDB" id="A0AAV5SG44"/>
<evidence type="ECO:0000313" key="1">
    <source>
        <dbReference type="EMBL" id="GMS81158.1"/>
    </source>
</evidence>